<protein>
    <submittedName>
        <fullName evidence="1">Uncharacterized protein</fullName>
    </submittedName>
</protein>
<dbReference type="InterPro" id="IPR030808">
    <property type="entry name" value="Glycosyl_04372"/>
</dbReference>
<sequence>MDYLERLKSIAAFCMQHDRIFIYGAGEYAQWLAWYLGEEKQSIAGYIVSDGEYIGKPSIDGVAVCHLSEVEFSDGDGIFVALSEKWQRKVCDSLLAKGIHSTDLYCIGDPLFVVLQTWCAVVCNRREERFSESETSCYEAKFHAILGGHQHIEVKRGFGYSIGGALLELFCQKKYDMAEHAYTLYVIATKEDPRKNYFLQPNAYFYNVFDDKNFCCVREDNLKFWKYIFLHHPEKLAVHTDYGYVTDVMEKSIERMHQGEFRNTEDGLIRLDKDEKSGRAALEKMGVHGDFIAIYARDDGYYKKTWCAPMDEPLRIMDLYRNSDIRTFLSAAEFLKDRGIASVRVGSFPASTLQVDAIVDYAKDFHSDFMDFYLAKHCKFFLGDHSGVIFFQVFWSKPMVMINLPNITGYADGSFPFVRERDLAIYHKFWSKEKNRLLNLSEILEIEDLSDQPYAYSGNVRVMEEYDKCGIVPIPNTPEEIRAVTQEMLERLDGKLSYTEEDEMLQSKFWAILEPYLKTRPRVLWYDARVGRDFLRENPWMTC</sequence>
<dbReference type="OrthoDB" id="9802350at2"/>
<name>F5RQC1_9FIRM</name>
<dbReference type="EMBL" id="AFHQ01000060">
    <property type="protein sequence ID" value="EGK56955.1"/>
    <property type="molecule type" value="Genomic_DNA"/>
</dbReference>
<evidence type="ECO:0000313" key="2">
    <source>
        <dbReference type="Proteomes" id="UP000004067"/>
    </source>
</evidence>
<reference evidence="1 2" key="1">
    <citation type="submission" date="2011-04" db="EMBL/GenBank/DDBJ databases">
        <authorList>
            <person name="Muzny D."/>
            <person name="Qin X."/>
            <person name="Deng J."/>
            <person name="Jiang H."/>
            <person name="Liu Y."/>
            <person name="Qu J."/>
            <person name="Song X.-Z."/>
            <person name="Zhang L."/>
            <person name="Thornton R."/>
            <person name="Coyle M."/>
            <person name="Francisco L."/>
            <person name="Jackson L."/>
            <person name="Javaid M."/>
            <person name="Korchina V."/>
            <person name="Kovar C."/>
            <person name="Mata R."/>
            <person name="Mathew T."/>
            <person name="Ngo R."/>
            <person name="Nguyen L."/>
            <person name="Nguyen N."/>
            <person name="Okwuonu G."/>
            <person name="Ongeri F."/>
            <person name="Pham C."/>
            <person name="Simmons D."/>
            <person name="Wilczek-Boney K."/>
            <person name="Hale W."/>
            <person name="Jakkamsetti A."/>
            <person name="Pham P."/>
            <person name="Ruth R."/>
            <person name="San Lucas F."/>
            <person name="Warren J."/>
            <person name="Zhang J."/>
            <person name="Zhao Z."/>
            <person name="Zhou C."/>
            <person name="Zhu D."/>
            <person name="Lee S."/>
            <person name="Bess C."/>
            <person name="Blankenburg K."/>
            <person name="Forbes L."/>
            <person name="Fu Q."/>
            <person name="Gubbala S."/>
            <person name="Hirani K."/>
            <person name="Jayaseelan J.C."/>
            <person name="Lara F."/>
            <person name="Munidasa M."/>
            <person name="Palculict T."/>
            <person name="Patil S."/>
            <person name="Pu L.-L."/>
            <person name="Saada N."/>
            <person name="Tang L."/>
            <person name="Weissenberger G."/>
            <person name="Zhu Y."/>
            <person name="Hemphill L."/>
            <person name="Shang Y."/>
            <person name="Youmans B."/>
            <person name="Ayvaz T."/>
            <person name="Ross M."/>
            <person name="Santibanez J."/>
            <person name="Aqrawi P."/>
            <person name="Gross S."/>
            <person name="Joshi V."/>
            <person name="Fowler G."/>
            <person name="Nazareth L."/>
            <person name="Reid J."/>
            <person name="Worley K."/>
            <person name="Petrosino J."/>
            <person name="Highlander S."/>
            <person name="Gibbs R."/>
        </authorList>
    </citation>
    <scope>NUCLEOTIDE SEQUENCE [LARGE SCALE GENOMIC DNA]</scope>
    <source>
        <strain evidence="1 2">DSM 2778</strain>
    </source>
</reference>
<dbReference type="HOGENOM" id="CLU_501260_0_0_9"/>
<dbReference type="STRING" id="888060.HMPREF9081_2457"/>
<comment type="caution">
    <text evidence="1">The sequence shown here is derived from an EMBL/GenBank/DDBJ whole genome shotgun (WGS) entry which is preliminary data.</text>
</comment>
<dbReference type="NCBIfam" id="TIGR04372">
    <property type="entry name" value="glycosyl_04372"/>
    <property type="match status" value="1"/>
</dbReference>
<organism evidence="1 2">
    <name type="scientific">Centipeda periodontii DSM 2778</name>
    <dbReference type="NCBI Taxonomy" id="888060"/>
    <lineage>
        <taxon>Bacteria</taxon>
        <taxon>Bacillati</taxon>
        <taxon>Bacillota</taxon>
        <taxon>Negativicutes</taxon>
        <taxon>Selenomonadales</taxon>
        <taxon>Selenomonadaceae</taxon>
        <taxon>Centipeda</taxon>
    </lineage>
</organism>
<gene>
    <name evidence="1" type="ORF">HMPREF9081_2457</name>
</gene>
<keyword evidence="2" id="KW-1185">Reference proteome</keyword>
<dbReference type="AlphaFoldDB" id="F5RQC1"/>
<evidence type="ECO:0000313" key="1">
    <source>
        <dbReference type="EMBL" id="EGK56955.1"/>
    </source>
</evidence>
<dbReference type="Proteomes" id="UP000004067">
    <property type="component" value="Unassembled WGS sequence"/>
</dbReference>
<proteinExistence type="predicted"/>
<dbReference type="eggNOG" id="ENOG5032X4F">
    <property type="taxonomic scope" value="Bacteria"/>
</dbReference>
<accession>F5RQC1</accession>